<protein>
    <recommendedName>
        <fullName evidence="2">FAD/NAD(P)-binding domain-containing protein</fullName>
    </recommendedName>
</protein>
<organism evidence="3 4">
    <name type="scientific">Dictyobacter alpinus</name>
    <dbReference type="NCBI Taxonomy" id="2014873"/>
    <lineage>
        <taxon>Bacteria</taxon>
        <taxon>Bacillati</taxon>
        <taxon>Chloroflexota</taxon>
        <taxon>Ktedonobacteria</taxon>
        <taxon>Ktedonobacterales</taxon>
        <taxon>Dictyobacteraceae</taxon>
        <taxon>Dictyobacter</taxon>
    </lineage>
</organism>
<evidence type="ECO:0000313" key="3">
    <source>
        <dbReference type="EMBL" id="GCE25371.1"/>
    </source>
</evidence>
<dbReference type="InterPro" id="IPR023753">
    <property type="entry name" value="FAD/NAD-binding_dom"/>
</dbReference>
<proteinExistence type="predicted"/>
<dbReference type="GO" id="GO:0004497">
    <property type="term" value="F:monooxygenase activity"/>
    <property type="evidence" value="ECO:0007669"/>
    <property type="project" value="TreeGrafter"/>
</dbReference>
<dbReference type="PRINTS" id="PR00411">
    <property type="entry name" value="PNDRDTASEI"/>
</dbReference>
<accession>A0A402B1Z5</accession>
<gene>
    <name evidence="3" type="ORF">KDA_08550</name>
</gene>
<name>A0A402B1Z5_9CHLR</name>
<dbReference type="GO" id="GO:0050660">
    <property type="term" value="F:flavin adenine dinucleotide binding"/>
    <property type="evidence" value="ECO:0007669"/>
    <property type="project" value="TreeGrafter"/>
</dbReference>
<dbReference type="PANTHER" id="PTHR43539">
    <property type="entry name" value="FLAVIN-BINDING MONOOXYGENASE-LIKE PROTEIN (AFU_ORTHOLOGUE AFUA_4G09220)"/>
    <property type="match status" value="1"/>
</dbReference>
<evidence type="ECO:0000256" key="1">
    <source>
        <dbReference type="ARBA" id="ARBA00023002"/>
    </source>
</evidence>
<dbReference type="InterPro" id="IPR050982">
    <property type="entry name" value="Auxin_biosynth/cation_transpt"/>
</dbReference>
<reference evidence="4" key="1">
    <citation type="submission" date="2018-12" db="EMBL/GenBank/DDBJ databases">
        <title>Tengunoibacter tsumagoiensis gen. nov., sp. nov., Dictyobacter kobayashii sp. nov., D. alpinus sp. nov., and D. joshuensis sp. nov. and description of Dictyobacteraceae fam. nov. within the order Ktedonobacterales isolated from Tengu-no-mugimeshi.</title>
        <authorList>
            <person name="Wang C.M."/>
            <person name="Zheng Y."/>
            <person name="Sakai Y."/>
            <person name="Toyoda A."/>
            <person name="Minakuchi Y."/>
            <person name="Abe K."/>
            <person name="Yokota A."/>
            <person name="Yabe S."/>
        </authorList>
    </citation>
    <scope>NUCLEOTIDE SEQUENCE [LARGE SCALE GENOMIC DNA]</scope>
    <source>
        <strain evidence="4">Uno16</strain>
    </source>
</reference>
<dbReference type="PANTHER" id="PTHR43539:SF91">
    <property type="entry name" value="FAD-DEPENDENT URATE HYDROXYLASE"/>
    <property type="match status" value="1"/>
</dbReference>
<keyword evidence="4" id="KW-1185">Reference proteome</keyword>
<dbReference type="Proteomes" id="UP000287171">
    <property type="component" value="Unassembled WGS sequence"/>
</dbReference>
<dbReference type="AlphaFoldDB" id="A0A402B1Z5"/>
<comment type="caution">
    <text evidence="3">The sequence shown here is derived from an EMBL/GenBank/DDBJ whole genome shotgun (WGS) entry which is preliminary data.</text>
</comment>
<dbReference type="PRINTS" id="PR00368">
    <property type="entry name" value="FADPNR"/>
</dbReference>
<dbReference type="Pfam" id="PF07992">
    <property type="entry name" value="Pyr_redox_2"/>
    <property type="match status" value="1"/>
</dbReference>
<keyword evidence="1" id="KW-0560">Oxidoreductase</keyword>
<dbReference type="SUPFAM" id="SSF51905">
    <property type="entry name" value="FAD/NAD(P)-binding domain"/>
    <property type="match status" value="1"/>
</dbReference>
<evidence type="ECO:0000259" key="2">
    <source>
        <dbReference type="Pfam" id="PF07992"/>
    </source>
</evidence>
<dbReference type="EMBL" id="BIFT01000001">
    <property type="protein sequence ID" value="GCE25371.1"/>
    <property type="molecule type" value="Genomic_DNA"/>
</dbReference>
<sequence length="409" mass="45980">MSVSLNLKKNQESTPSAQYDVVVLGAGPYGLSVSAHLLGQGLKVATFGKVNHFWRNHMPEGMLLRSYWWASSLSDPQGKYVVARFYEDKGIEPTDPMPKELFLEYVSWFQQHAVPDVDETYISKIIHLDDGNYRVMLEDGRELISKTVVLAPGLHYYKNIPEEYSHLPSSLVSHSSDHSNLEHMKDQKVAIIGAGQAALETAALLYEQGTDVEVICRRPLHWVPMGNAKVPSWIRRIRAPKAGMGDGWKNFFQDKYPYFLHSISRERRDAMVDTTHGPAGSHWLKPRILGKVKIKESMQVVKVEEIDGKAKLTFSTGEEAVFDHIIVCTGYLPDVKSLPMLDQDIKDALQSHRGSPVLNSWFETSIPKLYFVGFSAARSFGPYYRFVLGSEAAARRATASIVRQLVGAR</sequence>
<dbReference type="InterPro" id="IPR036188">
    <property type="entry name" value="FAD/NAD-bd_sf"/>
</dbReference>
<dbReference type="Gene3D" id="3.50.50.60">
    <property type="entry name" value="FAD/NAD(P)-binding domain"/>
    <property type="match status" value="1"/>
</dbReference>
<evidence type="ECO:0000313" key="4">
    <source>
        <dbReference type="Proteomes" id="UP000287171"/>
    </source>
</evidence>
<dbReference type="RefSeq" id="WP_161981928.1">
    <property type="nucleotide sequence ID" value="NZ_BIFT01000001.1"/>
</dbReference>
<feature type="domain" description="FAD/NAD(P)-binding" evidence="2">
    <location>
        <begin position="19"/>
        <end position="220"/>
    </location>
</feature>